<dbReference type="SUPFAM" id="SSF51120">
    <property type="entry name" value="beta-Roll"/>
    <property type="match status" value="2"/>
</dbReference>
<evidence type="ECO:0000256" key="1">
    <source>
        <dbReference type="ARBA" id="ARBA00004613"/>
    </source>
</evidence>
<dbReference type="InterPro" id="IPR001343">
    <property type="entry name" value="Hemolysn_Ca-bd"/>
</dbReference>
<accession>A0A1H8FXF3</accession>
<evidence type="ECO:0000313" key="4">
    <source>
        <dbReference type="Proteomes" id="UP000198761"/>
    </source>
</evidence>
<gene>
    <name evidence="3" type="ORF">SAMN04488103_104290</name>
</gene>
<dbReference type="STRING" id="933059.SAMN04488103_104290"/>
<name>A0A1H8FXF3_9RHOB</name>
<evidence type="ECO:0000313" key="3">
    <source>
        <dbReference type="EMBL" id="SEN36224.1"/>
    </source>
</evidence>
<dbReference type="PANTHER" id="PTHR38340:SF1">
    <property type="entry name" value="S-LAYER PROTEIN"/>
    <property type="match status" value="1"/>
</dbReference>
<dbReference type="RefSeq" id="WP_091300833.1">
    <property type="nucleotide sequence ID" value="NZ_FOCE01000004.1"/>
</dbReference>
<dbReference type="GO" id="GO:0005576">
    <property type="term" value="C:extracellular region"/>
    <property type="evidence" value="ECO:0007669"/>
    <property type="project" value="UniProtKB-SubCell"/>
</dbReference>
<dbReference type="GO" id="GO:0005509">
    <property type="term" value="F:calcium ion binding"/>
    <property type="evidence" value="ECO:0007669"/>
    <property type="project" value="InterPro"/>
</dbReference>
<dbReference type="PANTHER" id="PTHR38340">
    <property type="entry name" value="S-LAYER PROTEIN"/>
    <property type="match status" value="1"/>
</dbReference>
<comment type="subcellular location">
    <subcellularLocation>
        <location evidence="1">Secreted</location>
    </subcellularLocation>
</comment>
<dbReference type="Proteomes" id="UP000198761">
    <property type="component" value="Unassembled WGS sequence"/>
</dbReference>
<dbReference type="InterPro" id="IPR018511">
    <property type="entry name" value="Hemolysin-typ_Ca-bd_CS"/>
</dbReference>
<dbReference type="InterPro" id="IPR050557">
    <property type="entry name" value="RTX_toxin/Mannuronan_C5-epim"/>
</dbReference>
<dbReference type="Pfam" id="PF00353">
    <property type="entry name" value="HemolysinCabind"/>
    <property type="match status" value="3"/>
</dbReference>
<dbReference type="EMBL" id="FOCE01000004">
    <property type="protein sequence ID" value="SEN36224.1"/>
    <property type="molecule type" value="Genomic_DNA"/>
</dbReference>
<keyword evidence="2" id="KW-0964">Secreted</keyword>
<organism evidence="3 4">
    <name type="scientific">Gemmobacter aquatilis</name>
    <dbReference type="NCBI Taxonomy" id="933059"/>
    <lineage>
        <taxon>Bacteria</taxon>
        <taxon>Pseudomonadati</taxon>
        <taxon>Pseudomonadota</taxon>
        <taxon>Alphaproteobacteria</taxon>
        <taxon>Rhodobacterales</taxon>
        <taxon>Paracoccaceae</taxon>
        <taxon>Gemmobacter</taxon>
    </lineage>
</organism>
<protein>
    <submittedName>
        <fullName evidence="3">Hemolysin-type calcium-binding repeat-containing protein</fullName>
    </submittedName>
</protein>
<sequence>MPTISYLKSTDALASAFLALFGSATVSKMTDTNLVLDTSALKFIFSGTGLAYDVQGDVLTGFSGGEINGLNVVSGDNVVARFIGLEVDASAFPGFDDPAAPAQLLNYLATLDWTINGTQATDTLNFGPSSGYSFPLGLTINASGGGDVIVGAAGNDEIHAGSGNDKIYDSAGDDKVYGDAGNDTVFEVTSIVSGNDSIYGGAGKDSLAGGAGDDLISGDTGADKLWGGADNDMLYGGAGGDKLYGDDGADSLYGDAANDQIFGGGGADWIYAGKGRDVLFGGADADHFQFQKEDGPDTISDFDIAEDVIVFKNLSAADIADMEFRDDDGNTVIIYEDGRLTVMGVVSTDLVWDENLISI</sequence>
<dbReference type="AlphaFoldDB" id="A0A1H8FXF3"/>
<dbReference type="InterPro" id="IPR011049">
    <property type="entry name" value="Serralysin-like_metalloprot_C"/>
</dbReference>
<dbReference type="PRINTS" id="PR00313">
    <property type="entry name" value="CABNDNGRPT"/>
</dbReference>
<dbReference type="PROSITE" id="PS00330">
    <property type="entry name" value="HEMOLYSIN_CALCIUM"/>
    <property type="match status" value="3"/>
</dbReference>
<keyword evidence="4" id="KW-1185">Reference proteome</keyword>
<dbReference type="OrthoDB" id="7877430at2"/>
<proteinExistence type="predicted"/>
<reference evidence="3 4" key="1">
    <citation type="submission" date="2016-10" db="EMBL/GenBank/DDBJ databases">
        <authorList>
            <person name="de Groot N.N."/>
        </authorList>
    </citation>
    <scope>NUCLEOTIDE SEQUENCE [LARGE SCALE GENOMIC DNA]</scope>
    <source>
        <strain evidence="3 4">DSM 3857</strain>
    </source>
</reference>
<dbReference type="Gene3D" id="2.150.10.10">
    <property type="entry name" value="Serralysin-like metalloprotease, C-terminal"/>
    <property type="match status" value="3"/>
</dbReference>
<evidence type="ECO:0000256" key="2">
    <source>
        <dbReference type="ARBA" id="ARBA00022525"/>
    </source>
</evidence>